<name>A0A563EPM3_9PSEU</name>
<dbReference type="RefSeq" id="WP_146355313.1">
    <property type="nucleotide sequence ID" value="NZ_VOBR01000017.1"/>
</dbReference>
<sequence>MSEFRRARRPEHVEARRTAILETASSMLRSRSVSDISLRELSDEVGLAKSNVLRYFDSREAIFLEVLDRTWGEWLDSLDLPASFGDGPFAREVAVATEIAWSAGTNHLLCELISVTASVLERNISVEVARTFKQRAAAHTDRLAALVRAAVPALSPEAAGHFAGAVFVIVAGLWPYAQPTESVRAATAELGMPAAGEMFQSGLTEGLVNQLVGLVARSAG</sequence>
<dbReference type="InterPro" id="IPR009057">
    <property type="entry name" value="Homeodomain-like_sf"/>
</dbReference>
<dbReference type="GO" id="GO:0000976">
    <property type="term" value="F:transcription cis-regulatory region binding"/>
    <property type="evidence" value="ECO:0007669"/>
    <property type="project" value="TreeGrafter"/>
</dbReference>
<dbReference type="OrthoDB" id="6637160at2"/>
<dbReference type="Proteomes" id="UP000316639">
    <property type="component" value="Unassembled WGS sequence"/>
</dbReference>
<dbReference type="SUPFAM" id="SSF46689">
    <property type="entry name" value="Homeodomain-like"/>
    <property type="match status" value="1"/>
</dbReference>
<dbReference type="Gene3D" id="1.10.357.10">
    <property type="entry name" value="Tetracycline Repressor, domain 2"/>
    <property type="match status" value="1"/>
</dbReference>
<feature type="domain" description="HTH tetR-type" evidence="3">
    <location>
        <begin position="14"/>
        <end position="74"/>
    </location>
</feature>
<dbReference type="GO" id="GO:0003700">
    <property type="term" value="F:DNA-binding transcription factor activity"/>
    <property type="evidence" value="ECO:0007669"/>
    <property type="project" value="TreeGrafter"/>
</dbReference>
<dbReference type="EMBL" id="VOBR01000017">
    <property type="protein sequence ID" value="TWP49094.1"/>
    <property type="molecule type" value="Genomic_DNA"/>
</dbReference>
<proteinExistence type="predicted"/>
<dbReference type="InterPro" id="IPR001647">
    <property type="entry name" value="HTH_TetR"/>
</dbReference>
<organism evidence="4 5">
    <name type="scientific">Lentzea tibetensis</name>
    <dbReference type="NCBI Taxonomy" id="2591470"/>
    <lineage>
        <taxon>Bacteria</taxon>
        <taxon>Bacillati</taxon>
        <taxon>Actinomycetota</taxon>
        <taxon>Actinomycetes</taxon>
        <taxon>Pseudonocardiales</taxon>
        <taxon>Pseudonocardiaceae</taxon>
        <taxon>Lentzea</taxon>
    </lineage>
</organism>
<reference evidence="4 5" key="1">
    <citation type="submission" date="2019-07" db="EMBL/GenBank/DDBJ databases">
        <title>Lentzea xizangensis sp. nov., isolated from Qinghai-Tibetan Plateau Soils.</title>
        <authorList>
            <person name="Huang J."/>
        </authorList>
    </citation>
    <scope>NUCLEOTIDE SEQUENCE [LARGE SCALE GENOMIC DNA]</scope>
    <source>
        <strain evidence="4 5">FXJ1.1311</strain>
    </source>
</reference>
<dbReference type="Pfam" id="PF00440">
    <property type="entry name" value="TetR_N"/>
    <property type="match status" value="1"/>
</dbReference>
<dbReference type="InterPro" id="IPR041483">
    <property type="entry name" value="TetR_C_34"/>
</dbReference>
<evidence type="ECO:0000256" key="2">
    <source>
        <dbReference type="PROSITE-ProRule" id="PRU00335"/>
    </source>
</evidence>
<dbReference type="PROSITE" id="PS50977">
    <property type="entry name" value="HTH_TETR_2"/>
    <property type="match status" value="1"/>
</dbReference>
<dbReference type="InterPro" id="IPR050109">
    <property type="entry name" value="HTH-type_TetR-like_transc_reg"/>
</dbReference>
<gene>
    <name evidence="4" type="ORF">FKR81_25835</name>
</gene>
<dbReference type="AlphaFoldDB" id="A0A563EPM3"/>
<evidence type="ECO:0000259" key="3">
    <source>
        <dbReference type="PROSITE" id="PS50977"/>
    </source>
</evidence>
<accession>A0A563EPM3</accession>
<evidence type="ECO:0000313" key="4">
    <source>
        <dbReference type="EMBL" id="TWP49094.1"/>
    </source>
</evidence>
<dbReference type="PANTHER" id="PTHR30055">
    <property type="entry name" value="HTH-TYPE TRANSCRIPTIONAL REGULATOR RUTR"/>
    <property type="match status" value="1"/>
</dbReference>
<protein>
    <submittedName>
        <fullName evidence="4">TetR/AcrR family transcriptional regulator</fullName>
    </submittedName>
</protein>
<keyword evidence="1 2" id="KW-0238">DNA-binding</keyword>
<dbReference type="Pfam" id="PF17929">
    <property type="entry name" value="TetR_C_34"/>
    <property type="match status" value="1"/>
</dbReference>
<comment type="caution">
    <text evidence="4">The sequence shown here is derived from an EMBL/GenBank/DDBJ whole genome shotgun (WGS) entry which is preliminary data.</text>
</comment>
<feature type="DNA-binding region" description="H-T-H motif" evidence="2">
    <location>
        <begin position="37"/>
        <end position="56"/>
    </location>
</feature>
<dbReference type="PANTHER" id="PTHR30055:SF226">
    <property type="entry name" value="HTH-TYPE TRANSCRIPTIONAL REGULATOR PKSA"/>
    <property type="match status" value="1"/>
</dbReference>
<evidence type="ECO:0000313" key="5">
    <source>
        <dbReference type="Proteomes" id="UP000316639"/>
    </source>
</evidence>
<evidence type="ECO:0000256" key="1">
    <source>
        <dbReference type="ARBA" id="ARBA00023125"/>
    </source>
</evidence>
<keyword evidence="5" id="KW-1185">Reference proteome</keyword>